<evidence type="ECO:0000313" key="1">
    <source>
        <dbReference type="EMBL" id="VFU64119.1"/>
    </source>
</evidence>
<dbReference type="EMBL" id="CAADRP010002251">
    <property type="protein sequence ID" value="VFU64119.1"/>
    <property type="molecule type" value="Genomic_DNA"/>
</dbReference>
<protein>
    <submittedName>
        <fullName evidence="1">Uncharacterized protein</fullName>
    </submittedName>
</protein>
<gene>
    <name evidence="1" type="ORF">SVIM_LOCUS490914</name>
</gene>
<accession>A0A6N2NDM5</accession>
<reference evidence="1" key="1">
    <citation type="submission" date="2019-03" db="EMBL/GenBank/DDBJ databases">
        <authorList>
            <person name="Mank J."/>
            <person name="Almeida P."/>
        </authorList>
    </citation>
    <scope>NUCLEOTIDE SEQUENCE</scope>
    <source>
        <strain evidence="1">78183</strain>
    </source>
</reference>
<proteinExistence type="predicted"/>
<organism evidence="1">
    <name type="scientific">Salix viminalis</name>
    <name type="common">Common osier</name>
    <name type="synonym">Basket willow</name>
    <dbReference type="NCBI Taxonomy" id="40686"/>
    <lineage>
        <taxon>Eukaryota</taxon>
        <taxon>Viridiplantae</taxon>
        <taxon>Streptophyta</taxon>
        <taxon>Embryophyta</taxon>
        <taxon>Tracheophyta</taxon>
        <taxon>Spermatophyta</taxon>
        <taxon>Magnoliopsida</taxon>
        <taxon>eudicotyledons</taxon>
        <taxon>Gunneridae</taxon>
        <taxon>Pentapetalae</taxon>
        <taxon>rosids</taxon>
        <taxon>fabids</taxon>
        <taxon>Malpighiales</taxon>
        <taxon>Salicaceae</taxon>
        <taxon>Saliceae</taxon>
        <taxon>Salix</taxon>
    </lineage>
</organism>
<dbReference type="AlphaFoldDB" id="A0A6N2NDM5"/>
<name>A0A6N2NDM5_SALVM</name>
<sequence length="47" mass="5617">MYVCGHACEGNGSPFCNHWRRRRLFCQVRSGHWTRRFGLQRSSIEPH</sequence>